<dbReference type="AlphaFoldDB" id="A0AAN6F0G5"/>
<evidence type="ECO:0000313" key="2">
    <source>
        <dbReference type="EMBL" id="KAJ8993310.1"/>
    </source>
</evidence>
<evidence type="ECO:0000313" key="3">
    <source>
        <dbReference type="Proteomes" id="UP001161757"/>
    </source>
</evidence>
<dbReference type="EMBL" id="JAJGCB010000004">
    <property type="protein sequence ID" value="KAJ8993310.1"/>
    <property type="molecule type" value="Genomic_DNA"/>
</dbReference>
<accession>A0AAN6F0G5</accession>
<reference evidence="2" key="1">
    <citation type="submission" date="2023-01" db="EMBL/GenBank/DDBJ databases">
        <title>Exophiala dermititidis isolated from Cystic Fibrosis Patient.</title>
        <authorList>
            <person name="Kurbessoian T."/>
            <person name="Crocker A."/>
            <person name="Murante D."/>
            <person name="Hogan D.A."/>
            <person name="Stajich J.E."/>
        </authorList>
    </citation>
    <scope>NUCLEOTIDE SEQUENCE</scope>
    <source>
        <strain evidence="2">Ex8</strain>
    </source>
</reference>
<organism evidence="2 3">
    <name type="scientific">Exophiala dermatitidis</name>
    <name type="common">Black yeast-like fungus</name>
    <name type="synonym">Wangiella dermatitidis</name>
    <dbReference type="NCBI Taxonomy" id="5970"/>
    <lineage>
        <taxon>Eukaryota</taxon>
        <taxon>Fungi</taxon>
        <taxon>Dikarya</taxon>
        <taxon>Ascomycota</taxon>
        <taxon>Pezizomycotina</taxon>
        <taxon>Eurotiomycetes</taxon>
        <taxon>Chaetothyriomycetidae</taxon>
        <taxon>Chaetothyriales</taxon>
        <taxon>Herpotrichiellaceae</taxon>
        <taxon>Exophiala</taxon>
    </lineage>
</organism>
<feature type="compositionally biased region" description="Polar residues" evidence="1">
    <location>
        <begin position="1"/>
        <end position="26"/>
    </location>
</feature>
<feature type="region of interest" description="Disordered" evidence="1">
    <location>
        <begin position="39"/>
        <end position="58"/>
    </location>
</feature>
<evidence type="ECO:0000256" key="1">
    <source>
        <dbReference type="SAM" id="MobiDB-lite"/>
    </source>
</evidence>
<feature type="compositionally biased region" description="Basic and acidic residues" evidence="1">
    <location>
        <begin position="48"/>
        <end position="58"/>
    </location>
</feature>
<feature type="region of interest" description="Disordered" evidence="1">
    <location>
        <begin position="1"/>
        <end position="34"/>
    </location>
</feature>
<dbReference type="Proteomes" id="UP001161757">
    <property type="component" value="Unassembled WGS sequence"/>
</dbReference>
<protein>
    <submittedName>
        <fullName evidence="2">Uncharacterized protein</fullName>
    </submittedName>
</protein>
<proteinExistence type="predicted"/>
<comment type="caution">
    <text evidence="2">The sequence shown here is derived from an EMBL/GenBank/DDBJ whole genome shotgun (WGS) entry which is preliminary data.</text>
</comment>
<sequence length="71" mass="7723">MHRALKTSSDTPTQAVLLEEQNSPSSGGDDGNIIHQGVVEGTQFTQKPADRRTPRDDISMVCKEIVGSDLR</sequence>
<name>A0AAN6F0G5_EXODE</name>
<gene>
    <name evidence="2" type="ORF">HRR80_003334</name>
</gene>